<evidence type="ECO:0000256" key="2">
    <source>
        <dbReference type="ARBA" id="ARBA00011322"/>
    </source>
</evidence>
<name>A0ABV5WYA1_9MICO</name>
<dbReference type="InterPro" id="IPR038729">
    <property type="entry name" value="Rad50/SbcC_AAA"/>
</dbReference>
<evidence type="ECO:0000256" key="5">
    <source>
        <dbReference type="SAM" id="MobiDB-lite"/>
    </source>
</evidence>
<keyword evidence="4" id="KW-0175">Coiled coil</keyword>
<keyword evidence="8" id="KW-1185">Reference proteome</keyword>
<dbReference type="SUPFAM" id="SSF52540">
    <property type="entry name" value="P-loop containing nucleoside triphosphate hydrolases"/>
    <property type="match status" value="1"/>
</dbReference>
<evidence type="ECO:0000256" key="3">
    <source>
        <dbReference type="ARBA" id="ARBA00013368"/>
    </source>
</evidence>
<feature type="domain" description="Rad50/SbcC-type AAA" evidence="6">
    <location>
        <begin position="6"/>
        <end position="211"/>
    </location>
</feature>
<feature type="coiled-coil region" evidence="4">
    <location>
        <begin position="822"/>
        <end position="849"/>
    </location>
</feature>
<dbReference type="Gene3D" id="3.40.50.300">
    <property type="entry name" value="P-loop containing nucleotide triphosphate hydrolases"/>
    <property type="match status" value="2"/>
</dbReference>
<feature type="coiled-coil region" evidence="4">
    <location>
        <begin position="466"/>
        <end position="500"/>
    </location>
</feature>
<evidence type="ECO:0000313" key="8">
    <source>
        <dbReference type="Proteomes" id="UP001589707"/>
    </source>
</evidence>
<comment type="similarity">
    <text evidence="1">Belongs to the SMC family. SbcC subfamily.</text>
</comment>
<comment type="caution">
    <text evidence="7">The sequence shown here is derived from an EMBL/GenBank/DDBJ whole genome shotgun (WGS) entry which is preliminary data.</text>
</comment>
<protein>
    <recommendedName>
        <fullName evidence="3">Nuclease SbcCD subunit C</fullName>
    </recommendedName>
</protein>
<dbReference type="Pfam" id="PF13558">
    <property type="entry name" value="SbcC_Walker_B"/>
    <property type="match status" value="1"/>
</dbReference>
<dbReference type="EMBL" id="JBHMAU010000018">
    <property type="protein sequence ID" value="MFB9775153.1"/>
    <property type="molecule type" value="Genomic_DNA"/>
</dbReference>
<organism evidence="7 8">
    <name type="scientific">Brevibacterium otitidis</name>
    <dbReference type="NCBI Taxonomy" id="53364"/>
    <lineage>
        <taxon>Bacteria</taxon>
        <taxon>Bacillati</taxon>
        <taxon>Actinomycetota</taxon>
        <taxon>Actinomycetes</taxon>
        <taxon>Micrococcales</taxon>
        <taxon>Brevibacteriaceae</taxon>
        <taxon>Brevibacterium</taxon>
    </lineage>
</organism>
<dbReference type="InterPro" id="IPR027417">
    <property type="entry name" value="P-loop_NTPase"/>
</dbReference>
<dbReference type="Pfam" id="PF13476">
    <property type="entry name" value="AAA_23"/>
    <property type="match status" value="1"/>
</dbReference>
<comment type="subunit">
    <text evidence="2">Heterodimer of SbcC and SbcD.</text>
</comment>
<evidence type="ECO:0000256" key="1">
    <source>
        <dbReference type="ARBA" id="ARBA00006930"/>
    </source>
</evidence>
<dbReference type="PANTHER" id="PTHR32114:SF2">
    <property type="entry name" value="ABC TRANSPORTER ABCH.3"/>
    <property type="match status" value="1"/>
</dbReference>
<gene>
    <name evidence="7" type="ORF">ACFFN1_01780</name>
</gene>
<reference evidence="7 8" key="1">
    <citation type="submission" date="2024-09" db="EMBL/GenBank/DDBJ databases">
        <authorList>
            <person name="Sun Q."/>
            <person name="Mori K."/>
        </authorList>
    </citation>
    <scope>NUCLEOTIDE SEQUENCE [LARGE SCALE GENOMIC DNA]</scope>
    <source>
        <strain evidence="7 8">JCM 11683</strain>
    </source>
</reference>
<evidence type="ECO:0000259" key="6">
    <source>
        <dbReference type="Pfam" id="PF13476"/>
    </source>
</evidence>
<feature type="coiled-coil region" evidence="4">
    <location>
        <begin position="623"/>
        <end position="653"/>
    </location>
</feature>
<feature type="coiled-coil region" evidence="4">
    <location>
        <begin position="755"/>
        <end position="785"/>
    </location>
</feature>
<dbReference type="Proteomes" id="UP001589707">
    <property type="component" value="Unassembled WGS sequence"/>
</dbReference>
<evidence type="ECO:0000313" key="7">
    <source>
        <dbReference type="EMBL" id="MFB9775153.1"/>
    </source>
</evidence>
<sequence>MRIHTLRLQAFGPFPAEETVDFDELGADGLFLISGPTGAGKTTILDALAFGLYGKVPGARNEAADYRSEYAQPETSTFVEVGFTAQQRRWRVHRSPRYTRPKKRGMGTTESRPAAQLSVWNPSSGEWDGIGRTIAEVQSEIDRVLGLRAEQFMQIVMLPQGEFARFLRADPIEREPILRRLFNTEHFTSLEAILEKRAQVARQALETVSQQRRIMMEQARKGCAEDLDLPAAAHPDRSDVAAVLGSAVAVARERVEVFATALQDARECADAAQTAARDAAVRLQNRTLLQQLRSRQDAFAAGADERAQLTAQRDRGVQAGKVRPAEQEAARAAQNEATAKDQLDTAAERLTAELTALPRRPDGDAEESGAEELVRLTADAHQAADRVSQNLQRLHDLQVHRDALSAEQKDTAQRRDELQAQAATLDAEITRLDAELAKRASVESQHHQLTQEITTATLRQQRLSEIITAEHTVDERQAQLEQAQSKAEEARSRYAEVRASRLAGIAAELAAELQDGQPCAVCGATAHPNPAAPDDAAATKADEEDALQRWTAAQEAANAARSSLAEAKAQRAALVSGLAEPADGERSDAPGTPELDGEDVDYAVAQENAAIALATLSEQRDAVMQRFNALDAAEEQRAQLNEQRSTHREKQEQTAAALQDLSQQLAGVGGKLAQLNDVVAADQTAALQPFGLTVPSTAQKAAAMVEQLQTLHTCAEAILAARSRYAQAQKEGTTRADAFVRARTSAGFASVEDYQEALQVDLRAVEAALRAAADEQARIAELTNQDWYAPACADTADATELETLTGTAEEALRTAQQQRDAIHEQLAVHTRAEQDLRELREDFVAAADEEEAALARHRGDVALDGIIRATSPDNVQRLPLSAYALLSLFIEVAHNASERLKTMSSGRFTLAHNLQRHRKETRAGLSLSVIDTFTDESRDPRALSGGETFMASLALALGLADTVSAAAGGIRLDSLFIDEGFGSLDPDALAQVLQVLDELRSGGRCVGVISHVQSMLQSIPQQLRIERSPTGSTIARQSTPAD</sequence>
<accession>A0ABV5WYA1</accession>
<dbReference type="RefSeq" id="WP_376838022.1">
    <property type="nucleotide sequence ID" value="NZ_JBHMAU010000018.1"/>
</dbReference>
<evidence type="ECO:0000256" key="4">
    <source>
        <dbReference type="SAM" id="Coils"/>
    </source>
</evidence>
<proteinExistence type="inferred from homology"/>
<feature type="coiled-coil region" evidence="4">
    <location>
        <begin position="401"/>
        <end position="435"/>
    </location>
</feature>
<feature type="region of interest" description="Disordered" evidence="5">
    <location>
        <begin position="577"/>
        <end position="597"/>
    </location>
</feature>
<dbReference type="PANTHER" id="PTHR32114">
    <property type="entry name" value="ABC TRANSPORTER ABCH.3"/>
    <property type="match status" value="1"/>
</dbReference>